<evidence type="ECO:0000256" key="1">
    <source>
        <dbReference type="ARBA" id="ARBA00004635"/>
    </source>
</evidence>
<feature type="domain" description="Spore germination protein N-terminal" evidence="10">
    <location>
        <begin position="26"/>
        <end position="199"/>
    </location>
</feature>
<evidence type="ECO:0000259" key="10">
    <source>
        <dbReference type="Pfam" id="PF25198"/>
    </source>
</evidence>
<dbReference type="InterPro" id="IPR038501">
    <property type="entry name" value="Spore_GerAC_C_sf"/>
</dbReference>
<proteinExistence type="inferred from homology"/>
<organism evidence="11 12">
    <name type="scientific">Paenibacillus mendelii</name>
    <dbReference type="NCBI Taxonomy" id="206163"/>
    <lineage>
        <taxon>Bacteria</taxon>
        <taxon>Bacillati</taxon>
        <taxon>Bacillota</taxon>
        <taxon>Bacilli</taxon>
        <taxon>Bacillales</taxon>
        <taxon>Paenibacillaceae</taxon>
        <taxon>Paenibacillus</taxon>
    </lineage>
</organism>
<accession>A0ABV6JA96</accession>
<gene>
    <name evidence="11" type="ORF">ACFFJ8_15650</name>
</gene>
<dbReference type="RefSeq" id="WP_204818771.1">
    <property type="nucleotide sequence ID" value="NZ_JANHOF010000005.1"/>
</dbReference>
<dbReference type="Pfam" id="PF05504">
    <property type="entry name" value="Spore_GerAC"/>
    <property type="match status" value="1"/>
</dbReference>
<dbReference type="InterPro" id="IPR057336">
    <property type="entry name" value="GerAC_N"/>
</dbReference>
<comment type="similarity">
    <text evidence="2">Belongs to the GerABKC lipoprotein family.</text>
</comment>
<keyword evidence="5" id="KW-0472">Membrane</keyword>
<evidence type="ECO:0000256" key="2">
    <source>
        <dbReference type="ARBA" id="ARBA00007886"/>
    </source>
</evidence>
<dbReference type="Proteomes" id="UP001589818">
    <property type="component" value="Unassembled WGS sequence"/>
</dbReference>
<sequence>MSGRMWRRMGLLGMVLFSSVLCGCWDSTNLETIDYITAIGVDYKEGKFILYSQLIDFAAVAKTEGPKKEKSPVWVGRGSGITFYDAYNEMQKASQTMMSTEQLKVVVIREPAMTQLDEILDALNRVRVARYTSWMFGTRAKIEEVFVTDHFFGRSQQTSLLYNPKDQMRRVSMIEPLNMQRFVANYNEKAMTVLLPSVRTTTRTWKENEEPLLTEEIDGLYAFKLKDKATYFPIDKIEGIRWFNADFQRYLIAVVDAGGDKATIAIEESRHKIEVKFKDGEPLYTVRLKLTGEVAEVGMGMKRNDMTEQLEKKVRDQVLEAYKQGIKQGEDLLNLEEELFRHHAKEWKKLHKQTKWLPGINDLDVKVNVVLKHSGGFILK</sequence>
<feature type="chain" id="PRO_5046123103" evidence="8">
    <location>
        <begin position="24"/>
        <end position="380"/>
    </location>
</feature>
<dbReference type="PROSITE" id="PS51257">
    <property type="entry name" value="PROKAR_LIPOPROTEIN"/>
    <property type="match status" value="1"/>
</dbReference>
<evidence type="ECO:0000256" key="5">
    <source>
        <dbReference type="ARBA" id="ARBA00023136"/>
    </source>
</evidence>
<keyword evidence="6" id="KW-0564">Palmitate</keyword>
<dbReference type="PANTHER" id="PTHR35789:SF1">
    <property type="entry name" value="SPORE GERMINATION PROTEIN B3"/>
    <property type="match status" value="1"/>
</dbReference>
<keyword evidence="4 8" id="KW-0732">Signal</keyword>
<evidence type="ECO:0000256" key="7">
    <source>
        <dbReference type="ARBA" id="ARBA00023288"/>
    </source>
</evidence>
<evidence type="ECO:0000256" key="8">
    <source>
        <dbReference type="SAM" id="SignalP"/>
    </source>
</evidence>
<keyword evidence="3" id="KW-0309">Germination</keyword>
<dbReference type="PANTHER" id="PTHR35789">
    <property type="entry name" value="SPORE GERMINATION PROTEIN B3"/>
    <property type="match status" value="1"/>
</dbReference>
<keyword evidence="12" id="KW-1185">Reference proteome</keyword>
<keyword evidence="7" id="KW-0449">Lipoprotein</keyword>
<reference evidence="11 12" key="1">
    <citation type="submission" date="2024-09" db="EMBL/GenBank/DDBJ databases">
        <authorList>
            <person name="Sun Q."/>
            <person name="Mori K."/>
        </authorList>
    </citation>
    <scope>NUCLEOTIDE SEQUENCE [LARGE SCALE GENOMIC DNA]</scope>
    <source>
        <strain evidence="11 12">CCM 4839</strain>
    </source>
</reference>
<dbReference type="Pfam" id="PF25198">
    <property type="entry name" value="Spore_GerAC_N"/>
    <property type="match status" value="1"/>
</dbReference>
<evidence type="ECO:0000259" key="9">
    <source>
        <dbReference type="Pfam" id="PF05504"/>
    </source>
</evidence>
<dbReference type="NCBIfam" id="TIGR02887">
    <property type="entry name" value="spore_ger_x_C"/>
    <property type="match status" value="1"/>
</dbReference>
<evidence type="ECO:0000313" key="12">
    <source>
        <dbReference type="Proteomes" id="UP001589818"/>
    </source>
</evidence>
<dbReference type="InterPro" id="IPR008844">
    <property type="entry name" value="Spore_GerAC-like"/>
</dbReference>
<evidence type="ECO:0000313" key="11">
    <source>
        <dbReference type="EMBL" id="MFC0392805.1"/>
    </source>
</evidence>
<feature type="signal peptide" evidence="8">
    <location>
        <begin position="1"/>
        <end position="23"/>
    </location>
</feature>
<evidence type="ECO:0000256" key="4">
    <source>
        <dbReference type="ARBA" id="ARBA00022729"/>
    </source>
</evidence>
<dbReference type="Gene3D" id="3.30.300.210">
    <property type="entry name" value="Nutrient germinant receptor protein C, domain 3"/>
    <property type="match status" value="1"/>
</dbReference>
<dbReference type="InterPro" id="IPR046953">
    <property type="entry name" value="Spore_GerAC-like_C"/>
</dbReference>
<dbReference type="EMBL" id="JBHLVF010000023">
    <property type="protein sequence ID" value="MFC0392805.1"/>
    <property type="molecule type" value="Genomic_DNA"/>
</dbReference>
<comment type="subcellular location">
    <subcellularLocation>
        <location evidence="1">Membrane</location>
        <topology evidence="1">Lipid-anchor</topology>
    </subcellularLocation>
</comment>
<name>A0ABV6JA96_9BACL</name>
<evidence type="ECO:0000256" key="6">
    <source>
        <dbReference type="ARBA" id="ARBA00023139"/>
    </source>
</evidence>
<feature type="domain" description="Spore germination GerAC-like C-terminal" evidence="9">
    <location>
        <begin position="219"/>
        <end position="370"/>
    </location>
</feature>
<protein>
    <submittedName>
        <fullName evidence="11">Ger(X)C family spore germination protein</fullName>
    </submittedName>
</protein>
<comment type="caution">
    <text evidence="11">The sequence shown here is derived from an EMBL/GenBank/DDBJ whole genome shotgun (WGS) entry which is preliminary data.</text>
</comment>
<evidence type="ECO:0000256" key="3">
    <source>
        <dbReference type="ARBA" id="ARBA00022544"/>
    </source>
</evidence>